<evidence type="ECO:0000256" key="2">
    <source>
        <dbReference type="SAM" id="MobiDB-lite"/>
    </source>
</evidence>
<dbReference type="EMBL" id="NEVH01016310">
    <property type="protein sequence ID" value="PNF25735.1"/>
    <property type="molecule type" value="Genomic_DNA"/>
</dbReference>
<dbReference type="OrthoDB" id="6133115at2759"/>
<dbReference type="SUPFAM" id="SSF56399">
    <property type="entry name" value="ADP-ribosylation"/>
    <property type="match status" value="1"/>
</dbReference>
<dbReference type="GO" id="GO:1990404">
    <property type="term" value="F:NAD+-protein mono-ADP-ribosyltransferase activity"/>
    <property type="evidence" value="ECO:0007669"/>
    <property type="project" value="TreeGrafter"/>
</dbReference>
<feature type="domain" description="PARP catalytic" evidence="3">
    <location>
        <begin position="96"/>
        <end position="309"/>
    </location>
</feature>
<sequence>MGGLFSSQQNKQQRNSFSSAQSAPHRPSSSAQLVSSHTTSFYEDPTNVQSHQHAASQRQKLLEEKMRLQSKENARLPFVLPVSCRPLNKAVLRQPLAVNWVPMTINSAFVRMEVEQDAQEYKTVKNLFKATTKKEFNVIQIERVQNPYLLGCYLLKKNEMECMSGNYVREMYLFHGTKQSNVNSICENNFDWRLHGGSTGNRFGQGVSFSPISYYASHYSDKNSAVKIMFLARVLILNITQGHGGMIIPPLISQTYNHNNTLRYDTSQKENGHVIVKFSDSEYYPEYLIYYAVEPVVRGNRRHDIYDEY</sequence>
<dbReference type="AlphaFoldDB" id="A0A2J7QAY1"/>
<dbReference type="InterPro" id="IPR012317">
    <property type="entry name" value="Poly(ADP-ribose)pol_cat_dom"/>
</dbReference>
<evidence type="ECO:0000313" key="4">
    <source>
        <dbReference type="EMBL" id="PNF25735.1"/>
    </source>
</evidence>
<reference evidence="4 5" key="1">
    <citation type="submission" date="2017-12" db="EMBL/GenBank/DDBJ databases">
        <title>Hemimetabolous genomes reveal molecular basis of termite eusociality.</title>
        <authorList>
            <person name="Harrison M.C."/>
            <person name="Jongepier E."/>
            <person name="Robertson H.M."/>
            <person name="Arning N."/>
            <person name="Bitard-Feildel T."/>
            <person name="Chao H."/>
            <person name="Childers C.P."/>
            <person name="Dinh H."/>
            <person name="Doddapaneni H."/>
            <person name="Dugan S."/>
            <person name="Gowin J."/>
            <person name="Greiner C."/>
            <person name="Han Y."/>
            <person name="Hu H."/>
            <person name="Hughes D.S.T."/>
            <person name="Huylmans A.-K."/>
            <person name="Kemena C."/>
            <person name="Kremer L.P.M."/>
            <person name="Lee S.L."/>
            <person name="Lopez-Ezquerra A."/>
            <person name="Mallet L."/>
            <person name="Monroy-Kuhn J.M."/>
            <person name="Moser A."/>
            <person name="Murali S.C."/>
            <person name="Muzny D.M."/>
            <person name="Otani S."/>
            <person name="Piulachs M.-D."/>
            <person name="Poelchau M."/>
            <person name="Qu J."/>
            <person name="Schaub F."/>
            <person name="Wada-Katsumata A."/>
            <person name="Worley K.C."/>
            <person name="Xie Q."/>
            <person name="Ylla G."/>
            <person name="Poulsen M."/>
            <person name="Gibbs R.A."/>
            <person name="Schal C."/>
            <person name="Richards S."/>
            <person name="Belles X."/>
            <person name="Korb J."/>
            <person name="Bornberg-Bauer E."/>
        </authorList>
    </citation>
    <scope>NUCLEOTIDE SEQUENCE [LARGE SCALE GENOMIC DNA]</scope>
    <source>
        <tissue evidence="4">Whole body</tissue>
    </source>
</reference>
<dbReference type="InParanoid" id="A0A2J7QAY1"/>
<feature type="region of interest" description="Disordered" evidence="2">
    <location>
        <begin position="1"/>
        <end position="37"/>
    </location>
</feature>
<dbReference type="Pfam" id="PF00644">
    <property type="entry name" value="PARP"/>
    <property type="match status" value="1"/>
</dbReference>
<keyword evidence="1" id="KW-0808">Transferase</keyword>
<dbReference type="GO" id="GO:0003950">
    <property type="term" value="F:NAD+ poly-ADP-ribosyltransferase activity"/>
    <property type="evidence" value="ECO:0007669"/>
    <property type="project" value="UniProtKB-UniRule"/>
</dbReference>
<accession>A0A2J7QAY1</accession>
<dbReference type="Gene3D" id="3.90.228.10">
    <property type="match status" value="1"/>
</dbReference>
<dbReference type="STRING" id="105785.A0A2J7QAY1"/>
<organism evidence="4 5">
    <name type="scientific">Cryptotermes secundus</name>
    <dbReference type="NCBI Taxonomy" id="105785"/>
    <lineage>
        <taxon>Eukaryota</taxon>
        <taxon>Metazoa</taxon>
        <taxon>Ecdysozoa</taxon>
        <taxon>Arthropoda</taxon>
        <taxon>Hexapoda</taxon>
        <taxon>Insecta</taxon>
        <taxon>Pterygota</taxon>
        <taxon>Neoptera</taxon>
        <taxon>Polyneoptera</taxon>
        <taxon>Dictyoptera</taxon>
        <taxon>Blattodea</taxon>
        <taxon>Blattoidea</taxon>
        <taxon>Termitoidae</taxon>
        <taxon>Kalotermitidae</taxon>
        <taxon>Cryptotermitinae</taxon>
        <taxon>Cryptotermes</taxon>
    </lineage>
</organism>
<keyword evidence="1" id="KW-0328">Glycosyltransferase</keyword>
<dbReference type="PROSITE" id="PS51059">
    <property type="entry name" value="PARP_CATALYTIC"/>
    <property type="match status" value="1"/>
</dbReference>
<keyword evidence="1" id="KW-0520">NAD</keyword>
<dbReference type="PANTHER" id="PTHR45740">
    <property type="entry name" value="POLY [ADP-RIBOSE] POLYMERASE"/>
    <property type="match status" value="1"/>
</dbReference>
<gene>
    <name evidence="4" type="ORF">B7P43_G14158</name>
</gene>
<evidence type="ECO:0000256" key="1">
    <source>
        <dbReference type="RuleBase" id="RU362114"/>
    </source>
</evidence>
<evidence type="ECO:0000259" key="3">
    <source>
        <dbReference type="PROSITE" id="PS51059"/>
    </source>
</evidence>
<dbReference type="EC" id="2.4.2.-" evidence="1"/>
<dbReference type="GO" id="GO:0005634">
    <property type="term" value="C:nucleus"/>
    <property type="evidence" value="ECO:0007669"/>
    <property type="project" value="TreeGrafter"/>
</dbReference>
<dbReference type="PANTHER" id="PTHR45740:SF2">
    <property type="entry name" value="POLY [ADP-RIBOSE] POLYMERASE"/>
    <property type="match status" value="1"/>
</dbReference>
<comment type="caution">
    <text evidence="4">The sequence shown here is derived from an EMBL/GenBank/DDBJ whole genome shotgun (WGS) entry which is preliminary data.</text>
</comment>
<evidence type="ECO:0000313" key="5">
    <source>
        <dbReference type="Proteomes" id="UP000235965"/>
    </source>
</evidence>
<dbReference type="InterPro" id="IPR051712">
    <property type="entry name" value="ARTD-AVP"/>
</dbReference>
<keyword evidence="5" id="KW-1185">Reference proteome</keyword>
<dbReference type="Proteomes" id="UP000235965">
    <property type="component" value="Unassembled WGS sequence"/>
</dbReference>
<proteinExistence type="predicted"/>
<name>A0A2J7QAY1_9NEOP</name>
<protein>
    <recommendedName>
        <fullName evidence="1">Poly [ADP-ribose] polymerase</fullName>
        <shortName evidence="1">PARP</shortName>
        <ecNumber evidence="1">2.4.2.-</ecNumber>
    </recommendedName>
</protein>